<dbReference type="RefSeq" id="WP_397026336.1">
    <property type="nucleotide sequence ID" value="NZ_JBITMB010000020.1"/>
</dbReference>
<comment type="caution">
    <text evidence="2">The sequence shown here is derived from an EMBL/GenBank/DDBJ whole genome shotgun (WGS) entry which is preliminary data.</text>
</comment>
<dbReference type="EMBL" id="JBITMB010000020">
    <property type="protein sequence ID" value="MFI7445832.1"/>
    <property type="molecule type" value="Genomic_DNA"/>
</dbReference>
<protein>
    <submittedName>
        <fullName evidence="2">Uncharacterized protein</fullName>
    </submittedName>
</protein>
<dbReference type="Proteomes" id="UP001612928">
    <property type="component" value="Unassembled WGS sequence"/>
</dbReference>
<keyword evidence="1" id="KW-0812">Transmembrane</keyword>
<reference evidence="2 3" key="1">
    <citation type="submission" date="2024-10" db="EMBL/GenBank/DDBJ databases">
        <title>The Natural Products Discovery Center: Release of the First 8490 Sequenced Strains for Exploring Actinobacteria Biosynthetic Diversity.</title>
        <authorList>
            <person name="Kalkreuter E."/>
            <person name="Kautsar S.A."/>
            <person name="Yang D."/>
            <person name="Bader C.D."/>
            <person name="Teijaro C.N."/>
            <person name="Fluegel L."/>
            <person name="Davis C.M."/>
            <person name="Simpson J.R."/>
            <person name="Lauterbach L."/>
            <person name="Steele A.D."/>
            <person name="Gui C."/>
            <person name="Meng S."/>
            <person name="Li G."/>
            <person name="Viehrig K."/>
            <person name="Ye F."/>
            <person name="Su P."/>
            <person name="Kiefer A.F."/>
            <person name="Nichols A."/>
            <person name="Cepeda A.J."/>
            <person name="Yan W."/>
            <person name="Fan B."/>
            <person name="Jiang Y."/>
            <person name="Adhikari A."/>
            <person name="Zheng C.-J."/>
            <person name="Schuster L."/>
            <person name="Cowan T.M."/>
            <person name="Smanski M.J."/>
            <person name="Chevrette M.G."/>
            <person name="De Carvalho L.P.S."/>
            <person name="Shen B."/>
        </authorList>
    </citation>
    <scope>NUCLEOTIDE SEQUENCE [LARGE SCALE GENOMIC DNA]</scope>
    <source>
        <strain evidence="2 3">NPDC049503</strain>
    </source>
</reference>
<feature type="transmembrane region" description="Helical" evidence="1">
    <location>
        <begin position="107"/>
        <end position="124"/>
    </location>
</feature>
<feature type="transmembrane region" description="Helical" evidence="1">
    <location>
        <begin position="136"/>
        <end position="153"/>
    </location>
</feature>
<evidence type="ECO:0000313" key="3">
    <source>
        <dbReference type="Proteomes" id="UP001612928"/>
    </source>
</evidence>
<organism evidence="2 3">
    <name type="scientific">Nonomuraea indica</name>
    <dbReference type="NCBI Taxonomy" id="1581193"/>
    <lineage>
        <taxon>Bacteria</taxon>
        <taxon>Bacillati</taxon>
        <taxon>Actinomycetota</taxon>
        <taxon>Actinomycetes</taxon>
        <taxon>Streptosporangiales</taxon>
        <taxon>Streptosporangiaceae</taxon>
        <taxon>Nonomuraea</taxon>
    </lineage>
</organism>
<sequence>MDALKLAATSAPGLTTGILVASTAIANVPAMGDARANWLAIAKDLEAGYPRILDNATFLSRAEWIGDDREAYLHATAIFSRDVQKLSGLCFDIEGEIRKVRDAYVTYWWEIGGLAAMVVGYVLAARLMRLTPHTGAYAELLLNRLVAITNFIIAKQTKLLGAFLLLSGTTLSTISKSMMGMFNVKPTGAAKIDFKQAVISTRPPTVYVAVKREKPEPHKAP</sequence>
<proteinExistence type="predicted"/>
<evidence type="ECO:0000256" key="1">
    <source>
        <dbReference type="SAM" id="Phobius"/>
    </source>
</evidence>
<keyword evidence="1" id="KW-0472">Membrane</keyword>
<accession>A0ABW8AGD3</accession>
<feature type="transmembrane region" description="Helical" evidence="1">
    <location>
        <begin position="159"/>
        <end position="175"/>
    </location>
</feature>
<evidence type="ECO:0000313" key="2">
    <source>
        <dbReference type="EMBL" id="MFI7445832.1"/>
    </source>
</evidence>
<name>A0ABW8AGD3_9ACTN</name>
<keyword evidence="1" id="KW-1133">Transmembrane helix</keyword>
<keyword evidence="3" id="KW-1185">Reference proteome</keyword>
<gene>
    <name evidence="2" type="ORF">ACIBP5_38200</name>
</gene>